<dbReference type="OrthoDB" id="9778690at2"/>
<feature type="domain" description="Carrier" evidence="6">
    <location>
        <begin position="1225"/>
        <end position="1300"/>
    </location>
</feature>
<feature type="region of interest" description="C-terminal hotdog fold" evidence="4">
    <location>
        <begin position="1045"/>
        <end position="1192"/>
    </location>
</feature>
<gene>
    <name evidence="9" type="ORF">DPM12_20750</name>
</gene>
<dbReference type="Gene3D" id="3.40.366.10">
    <property type="entry name" value="Malonyl-Coenzyme A Acyl Carrier Protein, domain 2"/>
    <property type="match status" value="2"/>
</dbReference>
<dbReference type="Pfam" id="PF22621">
    <property type="entry name" value="CurL-like_PKS_C"/>
    <property type="match status" value="1"/>
</dbReference>
<dbReference type="CDD" id="cd00833">
    <property type="entry name" value="PKS"/>
    <property type="match status" value="1"/>
</dbReference>
<dbReference type="InterPro" id="IPR009081">
    <property type="entry name" value="PP-bd_ACP"/>
</dbReference>
<evidence type="ECO:0000259" key="6">
    <source>
        <dbReference type="PROSITE" id="PS50075"/>
    </source>
</evidence>
<dbReference type="RefSeq" id="WP_112260268.1">
    <property type="nucleotide sequence ID" value="NZ_QMIG01000039.1"/>
</dbReference>
<proteinExistence type="predicted"/>
<evidence type="ECO:0000259" key="7">
    <source>
        <dbReference type="PROSITE" id="PS52004"/>
    </source>
</evidence>
<evidence type="ECO:0000256" key="3">
    <source>
        <dbReference type="ARBA" id="ARBA00022679"/>
    </source>
</evidence>
<sequence length="1594" mass="173105">MTDEPGKDTKSLLKESLLTIRDLRNQLHEARSAPTEPVAIIGMGCRFPGGCDSPEQFWTLLTSGGEGVIDIPEDRWDVDAGDDRDSGTFGSMYVTQGNFVQRDLAEFDARFFRMAPAEANALDPQQRQLLEVCWESLENAGQNPQALRGSKTGVFLGIGSNSEYGMLPRDEEKINQYHGTGTSSSTASGRISYEFGWNGPAVSIDTACSSSLVSTHLAVESLRRGECSMAIAGGVSLMLSPYVMSTLCMMNALSTDGRSRPFDRDANGYGRGEGCGLVVLKRLSDAERDGDTIYGVVRGSAVNNDGASSGLTVPSGRAQRMLIEEALDGCSIAPEDVGFLETHGTGTPLGDPIEIDALAEIFDGRHGGAKRDEPLYLGSVKGNIGHLESAAGVASLIKTVLCVYHGEIPQIANSSTLNPRIDLEKIPAELPQASVAWSPSDGRERIAGISSFGFSGTNAHVVVSQPPAVTAEDGAAAGDGAHAEEGTDVEAELPAPVLCLSAKEETSLVEMIRRYEQYLAEHPDTRLEQLCYVANVRRPSFAHRAVFLGDSVASLRSGLQAALAEAESQGTLYGTSNTQEAGETNPRIGLWRTSFRALHDGTVYTAKAADQVQPKLAFVLSGEFEDCRNSARELAATFPAFGEYLDHCLELCSRHVGESLAEAVDGAADGDGVAPVVAEAYLFAYQYAVTSLLDSLGIRPEIVLGERSGQLVAAIVAGIMNLEGAVRILAAAQAARGDGAEGHESAPGLRAVLEDVELSRPRCRFVTVARGAEVSGDEAMTPSFWEEALLKPQRLGDAFDTLYDQGYRNLVEVGASPGLLESGADVHEKPDVIRFELGAGASELDRLAQHLAKLTCLGLNVHWKEYYAGRTFGTISLPNYPFEKTRFWITPPSPDSSGRAHEHAQRAARGHGLDGERIDLPAGPAQYEFICTLRNFPELEDNSGVLHMGYYLEMLTRSLRELYPGRDHVIRELDFVAALNVASREVKRVLLSLEPSENGEIKARFFSKTEGQAWNLHVQGIVEPAGTDPDVPPSRDLDQLELSGAEQQDGGEFYGVLERRGFKFGPTVRWVESSKWRPGEAVVRFRNATEEEASRTYEIGFHPGVLDSCAQACNVLAPATNGKRKYMIRKLERVAISGTSAQDGLQGYITVDQDDAEASEIAGSVEVRDGAGQHVVSIGRATLKEFDEAKLYDMQMIMEAISRPGSGDEEFLREYAETPDEKKPALVVRHVRDILAEAMEFDDPETMDVDEPLNEMGIDSLIGLQFFNKIKRMFGADIALADLIEANSVRKAAMLVLGLLPGGAELAEPIEEEETAEPVSGVALWVYQPEPEPEAKVRLFCFPHGFGSADMYKDWQQKLGPAIDVCPIKLPGLDAERMKEDTPTDVDEVMVSLEEALSGSMFDLPGASFGHSWGSLFAYRLASRLAANPEADFIRLFVSGYTAPVVPNTSTMRIVEELKGLGFSGIPDYEEVRATNTEYDVAFAFIRAWDQEADFEEYALEGARLTLPTLLSAYRLVEKYSYDPGESFDVPIVGFHGLDDNRVTLEEMTAWEQITTGSYTLNTLAGDHGFIDEGQSEHRVIELIRAELEAYAAG</sequence>
<dbReference type="SUPFAM" id="SSF47336">
    <property type="entry name" value="ACP-like"/>
    <property type="match status" value="1"/>
</dbReference>
<dbReference type="InterPro" id="IPR016039">
    <property type="entry name" value="Thiolase-like"/>
</dbReference>
<dbReference type="Proteomes" id="UP000250462">
    <property type="component" value="Unassembled WGS sequence"/>
</dbReference>
<evidence type="ECO:0000256" key="5">
    <source>
        <dbReference type="SAM" id="MobiDB-lite"/>
    </source>
</evidence>
<dbReference type="Pfam" id="PF00550">
    <property type="entry name" value="PP-binding"/>
    <property type="match status" value="1"/>
</dbReference>
<dbReference type="Pfam" id="PF00975">
    <property type="entry name" value="Thioesterase"/>
    <property type="match status" value="1"/>
</dbReference>
<dbReference type="SMART" id="SM00826">
    <property type="entry name" value="PKS_DH"/>
    <property type="match status" value="1"/>
</dbReference>
<dbReference type="Gene3D" id="3.40.50.1820">
    <property type="entry name" value="alpha/beta hydrolase"/>
    <property type="match status" value="1"/>
</dbReference>
<dbReference type="SUPFAM" id="SSF53474">
    <property type="entry name" value="alpha/beta-Hydrolases"/>
    <property type="match status" value="1"/>
</dbReference>
<dbReference type="InterPro" id="IPR014030">
    <property type="entry name" value="Ketoacyl_synth_N"/>
</dbReference>
<dbReference type="InterPro" id="IPR020841">
    <property type="entry name" value="PKS_Beta-ketoAc_synthase_dom"/>
</dbReference>
<dbReference type="SUPFAM" id="SSF52151">
    <property type="entry name" value="FabD/lysophospholipase-like"/>
    <property type="match status" value="1"/>
</dbReference>
<dbReference type="InterPro" id="IPR049900">
    <property type="entry name" value="PKS_mFAS_DH"/>
</dbReference>
<keyword evidence="2" id="KW-0597">Phosphoprotein</keyword>
<dbReference type="PROSITE" id="PS52019">
    <property type="entry name" value="PKS_MFAS_DH"/>
    <property type="match status" value="1"/>
</dbReference>
<dbReference type="Pfam" id="PF02801">
    <property type="entry name" value="Ketoacyl-synt_C"/>
    <property type="match status" value="1"/>
</dbReference>
<dbReference type="InterPro" id="IPR014031">
    <property type="entry name" value="Ketoacyl_synth_C"/>
</dbReference>
<dbReference type="InterPro" id="IPR029058">
    <property type="entry name" value="AB_hydrolase_fold"/>
</dbReference>
<organism evidence="9 10">
    <name type="scientific">Phytoactinopolyspora halophila</name>
    <dbReference type="NCBI Taxonomy" id="1981511"/>
    <lineage>
        <taxon>Bacteria</taxon>
        <taxon>Bacillati</taxon>
        <taxon>Actinomycetota</taxon>
        <taxon>Actinomycetes</taxon>
        <taxon>Jiangellales</taxon>
        <taxon>Jiangellaceae</taxon>
        <taxon>Phytoactinopolyspora</taxon>
    </lineage>
</organism>
<keyword evidence="1" id="KW-0596">Phosphopantetheine</keyword>
<dbReference type="SMART" id="SM00825">
    <property type="entry name" value="PKS_KS"/>
    <property type="match status" value="1"/>
</dbReference>
<protein>
    <submittedName>
        <fullName evidence="9">Short-chain dehydrogenase</fullName>
    </submittedName>
</protein>
<dbReference type="EMBL" id="QMIG01000039">
    <property type="protein sequence ID" value="RAW09592.1"/>
    <property type="molecule type" value="Genomic_DNA"/>
</dbReference>
<dbReference type="InterPro" id="IPR050091">
    <property type="entry name" value="PKS_NRPS_Biosynth_Enz"/>
</dbReference>
<dbReference type="InterPro" id="IPR020807">
    <property type="entry name" value="PKS_DH"/>
</dbReference>
<dbReference type="GO" id="GO:0006633">
    <property type="term" value="P:fatty acid biosynthetic process"/>
    <property type="evidence" value="ECO:0007669"/>
    <property type="project" value="TreeGrafter"/>
</dbReference>
<evidence type="ECO:0000313" key="10">
    <source>
        <dbReference type="Proteomes" id="UP000250462"/>
    </source>
</evidence>
<dbReference type="InterPro" id="IPR001227">
    <property type="entry name" value="Ac_transferase_dom_sf"/>
</dbReference>
<comment type="caution">
    <text evidence="4">Lacks conserved residue(s) required for the propagation of feature annotation.</text>
</comment>
<dbReference type="PANTHER" id="PTHR43775">
    <property type="entry name" value="FATTY ACID SYNTHASE"/>
    <property type="match status" value="1"/>
</dbReference>
<dbReference type="InterPro" id="IPR036736">
    <property type="entry name" value="ACP-like_sf"/>
</dbReference>
<dbReference type="InterPro" id="IPR042104">
    <property type="entry name" value="PKS_dehydratase_sf"/>
</dbReference>
<dbReference type="InterPro" id="IPR016035">
    <property type="entry name" value="Acyl_Trfase/lysoPLipase"/>
</dbReference>
<evidence type="ECO:0000259" key="8">
    <source>
        <dbReference type="PROSITE" id="PS52019"/>
    </source>
</evidence>
<dbReference type="InterPro" id="IPR049551">
    <property type="entry name" value="PKS_DH_C"/>
</dbReference>
<dbReference type="Gene3D" id="3.10.129.110">
    <property type="entry name" value="Polyketide synthase dehydratase"/>
    <property type="match status" value="1"/>
</dbReference>
<dbReference type="FunFam" id="3.40.47.10:FF:000019">
    <property type="entry name" value="Polyketide synthase type I"/>
    <property type="match status" value="1"/>
</dbReference>
<evidence type="ECO:0000256" key="1">
    <source>
        <dbReference type="ARBA" id="ARBA00022450"/>
    </source>
</evidence>
<dbReference type="PROSITE" id="PS52004">
    <property type="entry name" value="KS3_2"/>
    <property type="match status" value="1"/>
</dbReference>
<dbReference type="Gene3D" id="3.40.47.10">
    <property type="match status" value="1"/>
</dbReference>
<feature type="domain" description="Ketosynthase family 3 (KS3)" evidence="7">
    <location>
        <begin position="35"/>
        <end position="465"/>
    </location>
</feature>
<feature type="compositionally biased region" description="Basic and acidic residues" evidence="5">
    <location>
        <begin position="898"/>
        <end position="915"/>
    </location>
</feature>
<dbReference type="InterPro" id="IPR001031">
    <property type="entry name" value="Thioesterase"/>
</dbReference>
<dbReference type="GO" id="GO:0031177">
    <property type="term" value="F:phosphopantetheine binding"/>
    <property type="evidence" value="ECO:0007669"/>
    <property type="project" value="InterPro"/>
</dbReference>
<feature type="region of interest" description="Disordered" evidence="5">
    <location>
        <begin position="894"/>
        <end position="915"/>
    </location>
</feature>
<dbReference type="PANTHER" id="PTHR43775:SF37">
    <property type="entry name" value="SI:DKEY-61P9.11"/>
    <property type="match status" value="1"/>
</dbReference>
<reference evidence="9 10" key="1">
    <citation type="submission" date="2018-06" db="EMBL/GenBank/DDBJ databases">
        <title>Phytoactinopolyspora halophila sp. nov., a novel halophilic actinomycete isolated from a saline soil in China.</title>
        <authorList>
            <person name="Tang S.-K."/>
        </authorList>
    </citation>
    <scope>NUCLEOTIDE SEQUENCE [LARGE SCALE GENOMIC DNA]</scope>
    <source>
        <strain evidence="9 10">YIM 96934</strain>
    </source>
</reference>
<name>A0A329QED8_9ACTN</name>
<feature type="domain" description="PKS/mFAS DH" evidence="8">
    <location>
        <begin position="901"/>
        <end position="1192"/>
    </location>
</feature>
<evidence type="ECO:0000256" key="2">
    <source>
        <dbReference type="ARBA" id="ARBA00022553"/>
    </source>
</evidence>
<dbReference type="SMART" id="SM00827">
    <property type="entry name" value="PKS_AT"/>
    <property type="match status" value="1"/>
</dbReference>
<dbReference type="Gene3D" id="1.10.1200.10">
    <property type="entry name" value="ACP-like"/>
    <property type="match status" value="1"/>
</dbReference>
<accession>A0A329QED8</accession>
<dbReference type="Pfam" id="PF00109">
    <property type="entry name" value="ketoacyl-synt"/>
    <property type="match status" value="1"/>
</dbReference>
<evidence type="ECO:0000313" key="9">
    <source>
        <dbReference type="EMBL" id="RAW09592.1"/>
    </source>
</evidence>
<feature type="region of interest" description="N-terminal hotdog fold" evidence="4">
    <location>
        <begin position="901"/>
        <end position="1029"/>
    </location>
</feature>
<dbReference type="GO" id="GO:0004312">
    <property type="term" value="F:fatty acid synthase activity"/>
    <property type="evidence" value="ECO:0007669"/>
    <property type="project" value="TreeGrafter"/>
</dbReference>
<dbReference type="Pfam" id="PF14765">
    <property type="entry name" value="PS-DH"/>
    <property type="match status" value="1"/>
</dbReference>
<keyword evidence="3" id="KW-0808">Transferase</keyword>
<evidence type="ECO:0000256" key="4">
    <source>
        <dbReference type="PROSITE-ProRule" id="PRU01363"/>
    </source>
</evidence>
<dbReference type="PROSITE" id="PS50075">
    <property type="entry name" value="CARRIER"/>
    <property type="match status" value="1"/>
</dbReference>
<dbReference type="SMART" id="SM00823">
    <property type="entry name" value="PKS_PP"/>
    <property type="match status" value="1"/>
</dbReference>
<dbReference type="Gene3D" id="3.30.70.3290">
    <property type="match status" value="3"/>
</dbReference>
<dbReference type="InterPro" id="IPR020806">
    <property type="entry name" value="PKS_PP-bd"/>
</dbReference>
<dbReference type="SUPFAM" id="SSF53901">
    <property type="entry name" value="Thiolase-like"/>
    <property type="match status" value="1"/>
</dbReference>
<dbReference type="InterPro" id="IPR014043">
    <property type="entry name" value="Acyl_transferase_dom"/>
</dbReference>
<comment type="caution">
    <text evidence="9">The sequence shown here is derived from an EMBL/GenBank/DDBJ whole genome shotgun (WGS) entry which is preliminary data.</text>
</comment>
<keyword evidence="10" id="KW-1185">Reference proteome</keyword>